<dbReference type="Proteomes" id="UP001152766">
    <property type="component" value="Unassembled WGS sequence"/>
</dbReference>
<sequence>MAPELRKYIWDAKEAAARALRFTAGKTLHDYLGDELLRAAVERQFLILGEALGRLRQLDSSLASRIADLNQAVALRNQLAHGYAEIDDVIVWGIVAGPLQRMLGELESL</sequence>
<evidence type="ECO:0000256" key="1">
    <source>
        <dbReference type="ARBA" id="ARBA00022553"/>
    </source>
</evidence>
<dbReference type="InterPro" id="IPR051813">
    <property type="entry name" value="HepT_RNase_toxin"/>
</dbReference>
<protein>
    <submittedName>
        <fullName evidence="6">DUF86 domain-containing protein</fullName>
    </submittedName>
</protein>
<evidence type="ECO:0000256" key="3">
    <source>
        <dbReference type="ARBA" id="ARBA00022722"/>
    </source>
</evidence>
<comment type="caution">
    <text evidence="6">The sequence shown here is derived from an EMBL/GenBank/DDBJ whole genome shotgun (WGS) entry which is preliminary data.</text>
</comment>
<dbReference type="AlphaFoldDB" id="A0A9X4LFJ0"/>
<organism evidence="6 7">
    <name type="scientific">Pelomonas aquatica</name>
    <dbReference type="NCBI Taxonomy" id="431058"/>
    <lineage>
        <taxon>Bacteria</taxon>
        <taxon>Pseudomonadati</taxon>
        <taxon>Pseudomonadota</taxon>
        <taxon>Betaproteobacteria</taxon>
        <taxon>Burkholderiales</taxon>
        <taxon>Sphaerotilaceae</taxon>
        <taxon>Roseateles</taxon>
    </lineage>
</organism>
<keyword evidence="4" id="KW-0547">Nucleotide-binding</keyword>
<dbReference type="Pfam" id="PF01934">
    <property type="entry name" value="HepT-like"/>
    <property type="match status" value="1"/>
</dbReference>
<proteinExistence type="predicted"/>
<dbReference type="PANTHER" id="PTHR34139">
    <property type="entry name" value="UPF0331 PROTEIN MJ0127"/>
    <property type="match status" value="1"/>
</dbReference>
<dbReference type="InterPro" id="IPR008201">
    <property type="entry name" value="HepT-like"/>
</dbReference>
<dbReference type="PANTHER" id="PTHR34139:SF1">
    <property type="entry name" value="RNASE MJ1380-RELATED"/>
    <property type="match status" value="1"/>
</dbReference>
<dbReference type="GO" id="GO:0110001">
    <property type="term" value="C:toxin-antitoxin complex"/>
    <property type="evidence" value="ECO:0007669"/>
    <property type="project" value="InterPro"/>
</dbReference>
<dbReference type="GO" id="GO:0000166">
    <property type="term" value="F:nucleotide binding"/>
    <property type="evidence" value="ECO:0007669"/>
    <property type="project" value="UniProtKB-KW"/>
</dbReference>
<accession>A0A9X4LFJ0</accession>
<evidence type="ECO:0000313" key="7">
    <source>
        <dbReference type="Proteomes" id="UP001152766"/>
    </source>
</evidence>
<gene>
    <name evidence="6" type="ORF">EXJ73_05995</name>
</gene>
<keyword evidence="5" id="KW-0378">Hydrolase</keyword>
<dbReference type="GO" id="GO:0004540">
    <property type="term" value="F:RNA nuclease activity"/>
    <property type="evidence" value="ECO:0007669"/>
    <property type="project" value="InterPro"/>
</dbReference>
<evidence type="ECO:0000256" key="5">
    <source>
        <dbReference type="ARBA" id="ARBA00022801"/>
    </source>
</evidence>
<keyword evidence="3" id="KW-0540">Nuclease</keyword>
<keyword evidence="7" id="KW-1185">Reference proteome</keyword>
<evidence type="ECO:0000256" key="4">
    <source>
        <dbReference type="ARBA" id="ARBA00022741"/>
    </source>
</evidence>
<dbReference type="EMBL" id="SGUG01000007">
    <property type="protein sequence ID" value="MDG0862026.1"/>
    <property type="molecule type" value="Genomic_DNA"/>
</dbReference>
<keyword evidence="1" id="KW-0597">Phosphoprotein</keyword>
<dbReference type="GO" id="GO:0016787">
    <property type="term" value="F:hydrolase activity"/>
    <property type="evidence" value="ECO:0007669"/>
    <property type="project" value="UniProtKB-KW"/>
</dbReference>
<evidence type="ECO:0000313" key="6">
    <source>
        <dbReference type="EMBL" id="MDG0862026.1"/>
    </source>
</evidence>
<reference evidence="6" key="1">
    <citation type="submission" date="2019-02" db="EMBL/GenBank/DDBJ databases">
        <title>Draft genome of the type strain Pelomonas aquatica CCUG 52575T.</title>
        <authorList>
            <person name="Gomila M."/>
            <person name="Lalucat J."/>
        </authorList>
    </citation>
    <scope>NUCLEOTIDE SEQUENCE</scope>
    <source>
        <strain evidence="6">CCUG 52575</strain>
    </source>
</reference>
<keyword evidence="2" id="KW-1277">Toxin-antitoxin system</keyword>
<evidence type="ECO:0000256" key="2">
    <source>
        <dbReference type="ARBA" id="ARBA00022649"/>
    </source>
</evidence>
<name>A0A9X4LFJ0_9BURK</name>